<evidence type="ECO:0000313" key="1">
    <source>
        <dbReference type="EMBL" id="MCI80608.1"/>
    </source>
</evidence>
<dbReference type="EMBL" id="LXQA010999470">
    <property type="protein sequence ID" value="MCI80608.1"/>
    <property type="molecule type" value="Genomic_DNA"/>
</dbReference>
<comment type="caution">
    <text evidence="1">The sequence shown here is derived from an EMBL/GenBank/DDBJ whole genome shotgun (WGS) entry which is preliminary data.</text>
</comment>
<accession>A0A392UX94</accession>
<protein>
    <submittedName>
        <fullName evidence="1">Uncharacterized protein</fullName>
    </submittedName>
</protein>
<keyword evidence="2" id="KW-1185">Reference proteome</keyword>
<name>A0A392UX94_9FABA</name>
<organism evidence="1 2">
    <name type="scientific">Trifolium medium</name>
    <dbReference type="NCBI Taxonomy" id="97028"/>
    <lineage>
        <taxon>Eukaryota</taxon>
        <taxon>Viridiplantae</taxon>
        <taxon>Streptophyta</taxon>
        <taxon>Embryophyta</taxon>
        <taxon>Tracheophyta</taxon>
        <taxon>Spermatophyta</taxon>
        <taxon>Magnoliopsida</taxon>
        <taxon>eudicotyledons</taxon>
        <taxon>Gunneridae</taxon>
        <taxon>Pentapetalae</taxon>
        <taxon>rosids</taxon>
        <taxon>fabids</taxon>
        <taxon>Fabales</taxon>
        <taxon>Fabaceae</taxon>
        <taxon>Papilionoideae</taxon>
        <taxon>50 kb inversion clade</taxon>
        <taxon>NPAAA clade</taxon>
        <taxon>Hologalegina</taxon>
        <taxon>IRL clade</taxon>
        <taxon>Trifolieae</taxon>
        <taxon>Trifolium</taxon>
    </lineage>
</organism>
<proteinExistence type="predicted"/>
<reference evidence="1 2" key="1">
    <citation type="journal article" date="2018" name="Front. Plant Sci.">
        <title>Red Clover (Trifolium pratense) and Zigzag Clover (T. medium) - A Picture of Genomic Similarities and Differences.</title>
        <authorList>
            <person name="Dluhosova J."/>
            <person name="Istvanek J."/>
            <person name="Nedelnik J."/>
            <person name="Repkova J."/>
        </authorList>
    </citation>
    <scope>NUCLEOTIDE SEQUENCE [LARGE SCALE GENOMIC DNA]</scope>
    <source>
        <strain evidence="2">cv. 10/8</strain>
        <tissue evidence="1">Leaf</tissue>
    </source>
</reference>
<dbReference type="Proteomes" id="UP000265520">
    <property type="component" value="Unassembled WGS sequence"/>
</dbReference>
<dbReference type="AlphaFoldDB" id="A0A392UX94"/>
<evidence type="ECO:0000313" key="2">
    <source>
        <dbReference type="Proteomes" id="UP000265520"/>
    </source>
</evidence>
<sequence>MASLPVLELSPSELGRQVVRYSPTLARTRQRENFSCLIFASSRQP</sequence>
<gene>
    <name evidence="1" type="ORF">A2U01_0101879</name>
</gene>